<organism evidence="1 2">
    <name type="scientific">Trametes pubescens</name>
    <name type="common">White-rot fungus</name>
    <dbReference type="NCBI Taxonomy" id="154538"/>
    <lineage>
        <taxon>Eukaryota</taxon>
        <taxon>Fungi</taxon>
        <taxon>Dikarya</taxon>
        <taxon>Basidiomycota</taxon>
        <taxon>Agaricomycotina</taxon>
        <taxon>Agaricomycetes</taxon>
        <taxon>Polyporales</taxon>
        <taxon>Polyporaceae</taxon>
        <taxon>Trametes</taxon>
    </lineage>
</organism>
<dbReference type="EMBL" id="MNAD01000194">
    <property type="protein sequence ID" value="OJT15128.1"/>
    <property type="molecule type" value="Genomic_DNA"/>
</dbReference>
<name>A0A1M2W5K1_TRAPU</name>
<sequence length="62" mass="6771">MNEAPRELEAETRGGDGVVFRTSAGCPSLRAIPDKAWNSPDWAWRSPVEARILACALLMAKT</sequence>
<accession>A0A1M2W5K1</accession>
<keyword evidence="2" id="KW-1185">Reference proteome</keyword>
<dbReference type="AlphaFoldDB" id="A0A1M2W5K1"/>
<reference evidence="1 2" key="1">
    <citation type="submission" date="2016-10" db="EMBL/GenBank/DDBJ databases">
        <title>Genome sequence of the basidiomycete white-rot fungus Trametes pubescens.</title>
        <authorList>
            <person name="Makela M.R."/>
            <person name="Granchi Z."/>
            <person name="Peng M."/>
            <person name="De Vries R.P."/>
            <person name="Grigoriev I."/>
            <person name="Riley R."/>
            <person name="Hilden K."/>
        </authorList>
    </citation>
    <scope>NUCLEOTIDE SEQUENCE [LARGE SCALE GENOMIC DNA]</scope>
    <source>
        <strain evidence="1 2">FBCC735</strain>
    </source>
</reference>
<proteinExistence type="predicted"/>
<evidence type="ECO:0000313" key="1">
    <source>
        <dbReference type="EMBL" id="OJT15128.1"/>
    </source>
</evidence>
<protein>
    <submittedName>
        <fullName evidence="1">Uncharacterized protein</fullName>
    </submittedName>
</protein>
<comment type="caution">
    <text evidence="1">The sequence shown here is derived from an EMBL/GenBank/DDBJ whole genome shotgun (WGS) entry which is preliminary data.</text>
</comment>
<dbReference type="Proteomes" id="UP000184267">
    <property type="component" value="Unassembled WGS sequence"/>
</dbReference>
<gene>
    <name evidence="1" type="ORF">TRAPUB_8300</name>
</gene>
<evidence type="ECO:0000313" key="2">
    <source>
        <dbReference type="Proteomes" id="UP000184267"/>
    </source>
</evidence>